<feature type="domain" description="Carrier" evidence="7">
    <location>
        <begin position="535"/>
        <end position="609"/>
    </location>
</feature>
<sequence length="3121" mass="326651">METARRSARGTRRRRSSSPTFGQLLTAAVESSADAVALRFNPTGDPADQRQLTYSELDQRSAQLARELIGRGIGPGDVVAIGIARGLESVLAVWAVAKTGAAYVPVDPNYPADRIAHIVTDSGAVLGLTLEAHRPVLGSEIAWLVLDDPAQADRIAAQPAHTVSYADRVRTLDERHPAYVIYTSGSTGKPKGVVVTHTGLAGLVAAEREHYGVTEGSRVLHVCSPNFDVSVLELLLAFSAGATLVVSPPTVFGGDDLAELLRRERVTHMLITPGALESVDPTGLDELGAVVVAGDKFGPELVGRWATGDRRFYNGYGPTEATILATSTPPMDPAATITIGSAIAGVGAFVLDSRLRPVPAGVIGELYLSGPALAQGYLNRPGLTAERFVASPFGAEAGDPNARLYRTGDLVRRSESGDGAIEYMGRSDFQVKIRGFRIELGEIDNALTAHPDIDYAATLGKTLPSGATALVAYVLPRPGATAEVGALADHLRESLPAYMIPASIMVLDKIPLTPVGKLDRKALPEPVFDAGTSRAPQGPVETALAELFAGLLGLSEVGADDSFFAIGGDSILSMQLVARARAAGIAFTPQDVFEHRTVAALAKVAVVGDETEIVRLEELPGGGVGDAPATPVLAQYLDEGVFGRFSQNMTLALPEGIDRDGLLGTLTAMLTHHDVLRSRVVRAEAGWRLDIPPAEGYDVAALLAETAVPAGVDDAELTRIGSAALDSALDRLDPAAGRMLAFTWLRRPDAADVLIVAAHHLVIDGVSWRIVIPDLVTAWAQLAAGQRPQLAPVGTSFRRWAHGLAEAAAERSAETGYWRSVLGTEDPLLGSRALDPALDTYATVRRFSVEVPAPVTEALLTEVPALYRTGVNDGLLAALALAVRAWRAGRGVDAPVTRVRMEGHGREESTVPGADLTRTVGWFTSVYPIALDLGAVDTAAALDGGAETAAALRAVKEQLLAVPDRGIGFGLLRHLNPATAGGLTGPVAQIGFNYLGRVSMDAEAEGFAGAGFLPTDALGDITAEQDPAMPAGMVVDINAIVTDGEAGPRMSVSFQYAAGVIGEDAVRELADGWVAALTAVARHTADPAAGGLTPSDVALVRVSQPELDRWRAAYPGLSDVLPLSPLQAGLLFHTQLTAGGADDYVTQFALELGGDVDLDRLHRAAQGVLERNSSIRSAFVTAADGTPVQVVVDGVTAPWRVVDGVAEADLPALLAEDQRTRFDPAVAPLVRFTVYRTVSGGVRLVLTSHHLLFDGWSLPLLMKDLLVLYATHGDDSLLPRVRPYRDYLAWLDRQDRDATLERWRAALDGARPTAVAEVLAAPAAPEAGVGEIEFELSAEQSAALTGFAAESEVTVNTVIQAAWALIVAALTDRDDVVFGAVVAGRPPQLDGVDDIIGLFVNTLPVRVRLDAHASVRDLLRTLQSEQAALMDHHYLGLSEIQSAAGTGGLFDSLVAYESYPIDEEGLKEAGSSIDGLEVAGVRSVTFTHYPVAVVVESGARLRVKVWNRRDTVSDTAARALSDILRLLIDRFTGADDAELPAAPAEWWRAPVAAQDQLELPTDRPRVAGDSYVPAEVRTEVPADVHAALNRLAARRGVSLFTVLHAAYVTLLARLAGTGEVTVGVYPPESAVAEPVVVTAESAPGDTFAAVLERLHRADAAGFVAADTGARPLAHVRDLIRVSAGMPPFRAALALGDGSQHRAPVDLTLGAVERLDGSGALAGLSLAFGYDGALFDAATVSGFGERFGRILAAVAADPDVVTGDIDLLAPAERAEVLAAWTTPGADVPSATLPDLITDRVLRHPHAPAVRFGDTRLSYAELLRRASGVARALIAHGAGPESLVAVAVPRDERLPVALLGVLLSGAAYLPIDTAYPAQRLEFMLADAAPTAVLTTGGELAAVPAGEIPVVLLDEIGPGDDAPVTDADRRAPLRPDHLAYVIYTSGSTGVPKGVGVPHRTVAELFANSAPLFGFGESDVWTLFHSFAFDFSVWELWCALVTGGEVVVVDHLTSRSPELFRALLIRDGVTVLNQTPSAFYQLAEADRAAADGAELALRHVVFGGEALDLRQLRRWYDRHPADAPRLVNMYGITETTVHVSFLALDERLAAQPASVIGRALPGLGARVLDERLRPTPVGVAGEIYVDGDQLTRGYLGRPGLTATRFVANPYGAPGSRMYRSGDVGRWSRGSGTANLEYAGRSDQQVQLRGFRIELGEIESELLRCAGVGQAVVLVRTDDGVDRLLGYVVPETGAALDPAALRTEVGEFLTGYMVPDALVVLDALPLTPNGKLDRKALPAPAVVGAGEYRAPVTEAERVVAEVFSGLLGAAEVGLDDDFFTLGGNSLLATRAVSRINEALAASLTVRDLFEQSSVAALAATVVTGAAAGRPPLAPAPRPERIPLSLAQQRMWVLNQLDPESPAYNIPLALRLEGTLDVEALGRAVTDVLDRHEALRTSYPVDGPGGLPYQRVGSAAEALPGGLTVRPLDGALDRAAELMAAGFDATAQVPVRATLFTDGGDEHYLVVVVHHISADGVSMAPLARDLITAYAARCHGAASAWTPLPVQYADFALWQREVLGEVTDPGSAAAAQLAFWRERLAGAGTAALPVDRPRPATRTGAGAETGFVVPADVHAGLLRIAKGHNASLFMVVHAALAALLSRLTGTGDITVGTPVAGRGERVLDDLVGMFVNTLALRTQVDTAASFDVLVDRARDTDLAAFANADLPFEQVVEAAGTDAESLLSVVLSFQNTERPSLELPGLTVSGMDNALVTAKFDLQVTVEPREGADGAPAGLGAVLTYATDVFDEATMAAFGRRLQRVLAAVAADPLVAVGAVDILDAAERERATAAPAANASSALRGTALPQLLTAAVDDDPDGPALVWGEEALTYAELDARSSRLARVLIGRGCGPRTGVALRLDRGVDAAVATWAVLKAGAAVVPLAEPGAALPAGLDIKVGLAAAPAAGPGIDWLVLDDPAVAAEVAEQSARPVTYANRTSALQGGDIAFAGAVTLGYDGLAALVSAVGAATEVTFESRTLHEGAPESRAALVELLVAGAAGASVVLADAGLPLADRLAEDWVTHLFATAANLADLGGEPLEDLRAVIVDDAATGAPGWVPEVIALDDLR</sequence>
<dbReference type="PANTHER" id="PTHR45527:SF14">
    <property type="entry name" value="PLIPASTATIN SYNTHASE SUBUNIT B"/>
    <property type="match status" value="1"/>
</dbReference>
<keyword evidence="5" id="KW-0045">Antibiotic biosynthesis</keyword>
<dbReference type="InterPro" id="IPR010071">
    <property type="entry name" value="AA_adenyl_dom"/>
</dbReference>
<evidence type="ECO:0000259" key="7">
    <source>
        <dbReference type="PROSITE" id="PS50075"/>
    </source>
</evidence>
<dbReference type="PROSITE" id="PS00012">
    <property type="entry name" value="PHOSPHOPANTETHEINE"/>
    <property type="match status" value="2"/>
</dbReference>
<dbReference type="SUPFAM" id="SSF47336">
    <property type="entry name" value="ACP-like"/>
    <property type="match status" value="2"/>
</dbReference>
<dbReference type="SMART" id="SM00823">
    <property type="entry name" value="PKS_PP"/>
    <property type="match status" value="2"/>
</dbReference>
<dbReference type="InterPro" id="IPR036736">
    <property type="entry name" value="ACP-like_sf"/>
</dbReference>
<dbReference type="Pfam" id="PF00501">
    <property type="entry name" value="AMP-binding"/>
    <property type="match status" value="3"/>
</dbReference>
<dbReference type="InterPro" id="IPR001242">
    <property type="entry name" value="Condensation_dom"/>
</dbReference>
<reference evidence="8 9" key="1">
    <citation type="submission" date="2024-10" db="EMBL/GenBank/DDBJ databases">
        <title>The Natural Products Discovery Center: Release of the First 8490 Sequenced Strains for Exploring Actinobacteria Biosynthetic Diversity.</title>
        <authorList>
            <person name="Kalkreuter E."/>
            <person name="Kautsar S.A."/>
            <person name="Yang D."/>
            <person name="Bader C.D."/>
            <person name="Teijaro C.N."/>
            <person name="Fluegel L."/>
            <person name="Davis C.M."/>
            <person name="Simpson J.R."/>
            <person name="Lauterbach L."/>
            <person name="Steele A.D."/>
            <person name="Gui C."/>
            <person name="Meng S."/>
            <person name="Li G."/>
            <person name="Viehrig K."/>
            <person name="Ye F."/>
            <person name="Su P."/>
            <person name="Kiefer A.F."/>
            <person name="Nichols A."/>
            <person name="Cepeda A.J."/>
            <person name="Yan W."/>
            <person name="Fan B."/>
            <person name="Jiang Y."/>
            <person name="Adhikari A."/>
            <person name="Zheng C.-J."/>
            <person name="Schuster L."/>
            <person name="Cowan T.M."/>
            <person name="Smanski M.J."/>
            <person name="Chevrette M.G."/>
            <person name="De Carvalho L.P.S."/>
            <person name="Shen B."/>
        </authorList>
    </citation>
    <scope>NUCLEOTIDE SEQUENCE [LARGE SCALE GENOMIC DNA]</scope>
    <source>
        <strain evidence="8 9">NPDC004045</strain>
    </source>
</reference>
<dbReference type="NCBIfam" id="TIGR01720">
    <property type="entry name" value="NRPS-para261"/>
    <property type="match status" value="1"/>
</dbReference>
<dbReference type="Gene3D" id="3.30.300.30">
    <property type="match status" value="2"/>
</dbReference>
<feature type="region of interest" description="Disordered" evidence="6">
    <location>
        <begin position="1"/>
        <end position="20"/>
    </location>
</feature>
<keyword evidence="4" id="KW-0677">Repeat</keyword>
<gene>
    <name evidence="8" type="ORF">ACFYTF_06575</name>
</gene>
<evidence type="ECO:0000313" key="9">
    <source>
        <dbReference type="Proteomes" id="UP001601444"/>
    </source>
</evidence>
<evidence type="ECO:0000256" key="2">
    <source>
        <dbReference type="ARBA" id="ARBA00022450"/>
    </source>
</evidence>
<dbReference type="Proteomes" id="UP001601444">
    <property type="component" value="Unassembled WGS sequence"/>
</dbReference>
<dbReference type="InterPro" id="IPR000873">
    <property type="entry name" value="AMP-dep_synth/lig_dom"/>
</dbReference>
<dbReference type="CDD" id="cd17643">
    <property type="entry name" value="A_NRPS_Cytc1-like"/>
    <property type="match status" value="1"/>
</dbReference>
<dbReference type="NCBIfam" id="TIGR01733">
    <property type="entry name" value="AA-adenyl-dom"/>
    <property type="match status" value="2"/>
</dbReference>
<dbReference type="SUPFAM" id="SSF56801">
    <property type="entry name" value="Acetyl-CoA synthetase-like"/>
    <property type="match status" value="3"/>
</dbReference>
<dbReference type="Gene3D" id="1.10.1200.10">
    <property type="entry name" value="ACP-like"/>
    <property type="match status" value="2"/>
</dbReference>
<dbReference type="Gene3D" id="3.30.559.10">
    <property type="entry name" value="Chloramphenicol acetyltransferase-like domain"/>
    <property type="match status" value="3"/>
</dbReference>
<dbReference type="PROSITE" id="PS00455">
    <property type="entry name" value="AMP_BINDING"/>
    <property type="match status" value="2"/>
</dbReference>
<dbReference type="InterPro" id="IPR010060">
    <property type="entry name" value="NRPS_synth"/>
</dbReference>
<dbReference type="SUPFAM" id="SSF52777">
    <property type="entry name" value="CoA-dependent acyltransferases"/>
    <property type="match status" value="7"/>
</dbReference>
<keyword evidence="2" id="KW-0596">Phosphopantetheine</keyword>
<name>A0ABW6PJ99_9NOCA</name>
<organism evidence="8 9">
    <name type="scientific">Nocardia thailandica</name>
    <dbReference type="NCBI Taxonomy" id="257275"/>
    <lineage>
        <taxon>Bacteria</taxon>
        <taxon>Bacillati</taxon>
        <taxon>Actinomycetota</taxon>
        <taxon>Actinomycetes</taxon>
        <taxon>Mycobacteriales</taxon>
        <taxon>Nocardiaceae</taxon>
        <taxon>Nocardia</taxon>
    </lineage>
</organism>
<dbReference type="Gene3D" id="2.30.38.10">
    <property type="entry name" value="Luciferase, Domain 3"/>
    <property type="match status" value="1"/>
</dbReference>
<dbReference type="InterPro" id="IPR020845">
    <property type="entry name" value="AMP-binding_CS"/>
</dbReference>
<dbReference type="EMBL" id="JBIAMX010000003">
    <property type="protein sequence ID" value="MFF0542485.1"/>
    <property type="molecule type" value="Genomic_DNA"/>
</dbReference>
<dbReference type="Gene3D" id="3.40.50.12780">
    <property type="entry name" value="N-terminal domain of ligase-like"/>
    <property type="match status" value="2"/>
</dbReference>
<feature type="domain" description="Carrier" evidence="7">
    <location>
        <begin position="2305"/>
        <end position="2380"/>
    </location>
</feature>
<accession>A0ABW6PJ99</accession>
<dbReference type="PANTHER" id="PTHR45527">
    <property type="entry name" value="NONRIBOSOMAL PEPTIDE SYNTHETASE"/>
    <property type="match status" value="1"/>
</dbReference>
<feature type="compositionally biased region" description="Basic residues" evidence="6">
    <location>
        <begin position="1"/>
        <end position="16"/>
    </location>
</feature>
<dbReference type="Pfam" id="PF13193">
    <property type="entry name" value="AMP-binding_C"/>
    <property type="match status" value="2"/>
</dbReference>
<keyword evidence="3" id="KW-0597">Phosphoprotein</keyword>
<dbReference type="InterPro" id="IPR009081">
    <property type="entry name" value="PP-bd_ACP"/>
</dbReference>
<dbReference type="NCBIfam" id="NF003417">
    <property type="entry name" value="PRK04813.1"/>
    <property type="match status" value="3"/>
</dbReference>
<evidence type="ECO:0000256" key="6">
    <source>
        <dbReference type="SAM" id="MobiDB-lite"/>
    </source>
</evidence>
<dbReference type="Pfam" id="PF00668">
    <property type="entry name" value="Condensation"/>
    <property type="match status" value="4"/>
</dbReference>
<evidence type="ECO:0000256" key="3">
    <source>
        <dbReference type="ARBA" id="ARBA00022553"/>
    </source>
</evidence>
<dbReference type="InterPro" id="IPR006162">
    <property type="entry name" value="Ppantetheine_attach_site"/>
</dbReference>
<dbReference type="InterPro" id="IPR023213">
    <property type="entry name" value="CAT-like_dom_sf"/>
</dbReference>
<dbReference type="CDD" id="cd19540">
    <property type="entry name" value="LCL_NRPS-like"/>
    <property type="match status" value="1"/>
</dbReference>
<dbReference type="InterPro" id="IPR042099">
    <property type="entry name" value="ANL_N_sf"/>
</dbReference>
<evidence type="ECO:0000256" key="4">
    <source>
        <dbReference type="ARBA" id="ARBA00022737"/>
    </source>
</evidence>
<dbReference type="Pfam" id="PF00550">
    <property type="entry name" value="PP-binding"/>
    <property type="match status" value="2"/>
</dbReference>
<dbReference type="PROSITE" id="PS50075">
    <property type="entry name" value="CARRIER"/>
    <property type="match status" value="2"/>
</dbReference>
<comment type="caution">
    <text evidence="8">The sequence shown here is derived from an EMBL/GenBank/DDBJ whole genome shotgun (WGS) entry which is preliminary data.</text>
</comment>
<dbReference type="InterPro" id="IPR025110">
    <property type="entry name" value="AMP-bd_C"/>
</dbReference>
<dbReference type="InterPro" id="IPR045851">
    <property type="entry name" value="AMP-bd_C_sf"/>
</dbReference>
<dbReference type="RefSeq" id="WP_387699387.1">
    <property type="nucleotide sequence ID" value="NZ_JBIAMX010000003.1"/>
</dbReference>
<dbReference type="CDD" id="cd19543">
    <property type="entry name" value="DCL_NRPS"/>
    <property type="match status" value="1"/>
</dbReference>
<keyword evidence="9" id="KW-1185">Reference proteome</keyword>
<dbReference type="Gene3D" id="3.30.559.30">
    <property type="entry name" value="Nonribosomal peptide synthetase, condensation domain"/>
    <property type="match status" value="4"/>
</dbReference>
<evidence type="ECO:0000313" key="8">
    <source>
        <dbReference type="EMBL" id="MFF0542485.1"/>
    </source>
</evidence>
<evidence type="ECO:0000256" key="1">
    <source>
        <dbReference type="ARBA" id="ARBA00001957"/>
    </source>
</evidence>
<dbReference type="Gene3D" id="3.40.50.980">
    <property type="match status" value="2"/>
</dbReference>
<protein>
    <submittedName>
        <fullName evidence="8">Amino acid adenylation domain-containing protein</fullName>
    </submittedName>
</protein>
<dbReference type="InterPro" id="IPR020806">
    <property type="entry name" value="PKS_PP-bd"/>
</dbReference>
<comment type="cofactor">
    <cofactor evidence="1">
        <name>pantetheine 4'-phosphate</name>
        <dbReference type="ChEBI" id="CHEBI:47942"/>
    </cofactor>
</comment>
<proteinExistence type="predicted"/>
<dbReference type="CDD" id="cd05930">
    <property type="entry name" value="A_NRPS"/>
    <property type="match status" value="1"/>
</dbReference>
<evidence type="ECO:0000256" key="5">
    <source>
        <dbReference type="ARBA" id="ARBA00023194"/>
    </source>
</evidence>